<dbReference type="RefSeq" id="WP_332614159.1">
    <property type="nucleotide sequence ID" value="NZ_JAXGFP010000001.1"/>
</dbReference>
<evidence type="ECO:0008006" key="4">
    <source>
        <dbReference type="Google" id="ProtNLM"/>
    </source>
</evidence>
<organism evidence="2 3">
    <name type="scientific">Novilysobacter erysipheiresistens</name>
    <dbReference type="NCBI Taxonomy" id="1749332"/>
    <lineage>
        <taxon>Bacteria</taxon>
        <taxon>Pseudomonadati</taxon>
        <taxon>Pseudomonadota</taxon>
        <taxon>Gammaproteobacteria</taxon>
        <taxon>Lysobacterales</taxon>
        <taxon>Lysobacteraceae</taxon>
        <taxon>Novilysobacter</taxon>
    </lineage>
</organism>
<proteinExistence type="predicted"/>
<feature type="chain" id="PRO_5046276427" description="Tetratricopeptide repeat protein" evidence="1">
    <location>
        <begin position="20"/>
        <end position="375"/>
    </location>
</feature>
<evidence type="ECO:0000313" key="2">
    <source>
        <dbReference type="EMBL" id="MEG3182755.1"/>
    </source>
</evidence>
<dbReference type="InterPro" id="IPR011990">
    <property type="entry name" value="TPR-like_helical_dom_sf"/>
</dbReference>
<dbReference type="EMBL" id="JAXGFP010000001">
    <property type="protein sequence ID" value="MEG3182755.1"/>
    <property type="molecule type" value="Genomic_DNA"/>
</dbReference>
<dbReference type="Proteomes" id="UP001355056">
    <property type="component" value="Unassembled WGS sequence"/>
</dbReference>
<dbReference type="Gene3D" id="1.25.40.10">
    <property type="entry name" value="Tetratricopeptide repeat domain"/>
    <property type="match status" value="1"/>
</dbReference>
<evidence type="ECO:0000313" key="3">
    <source>
        <dbReference type="Proteomes" id="UP001355056"/>
    </source>
</evidence>
<comment type="caution">
    <text evidence="2">The sequence shown here is derived from an EMBL/GenBank/DDBJ whole genome shotgun (WGS) entry which is preliminary data.</text>
</comment>
<protein>
    <recommendedName>
        <fullName evidence="4">Tetratricopeptide repeat protein</fullName>
    </recommendedName>
</protein>
<sequence length="375" mass="40165">MLRVLLALVLATLSLDAAAQRPPLVVPDDPATVLERLPEGYAELMPRAGDAPASLERIEALLRTAARTGDARLVARAEGELARFPQGGNAPAALRARAYVAQYRHDFEKAREWLDRLVAIAPRDGDALLARAQMSLVQGRLDEARADCSALAFGVDSGRGLLCVAALSQRCGEAAAAARLLDRWLALAAAGDPDALRFALVMRAEAASHAGDADADEWFRRALELAPDDVRTLAAYSRHLRGDGRADEAFALLPENPVSEHLQLERALAAQAAGLSQAPALIEALARLYRRAHAIGAEPDLRDEAEFLLTLRDDSAAALPLAQRNFDSQRDREDVDLLRRAAAAAGRPEALAQLRAWAVSQSLELPATGAGEDEA</sequence>
<evidence type="ECO:0000256" key="1">
    <source>
        <dbReference type="SAM" id="SignalP"/>
    </source>
</evidence>
<gene>
    <name evidence="2" type="ORF">SNE34_01835</name>
</gene>
<accession>A0ABU7YV00</accession>
<keyword evidence="3" id="KW-1185">Reference proteome</keyword>
<keyword evidence="1" id="KW-0732">Signal</keyword>
<reference evidence="2 3" key="1">
    <citation type="journal article" date="2016" name="Int. J. Syst. Evol. Microbiol.">
        <title>Lysobacter erysipheiresistens sp. nov., an antagonist of powdery mildew, isolated from tobacco-cultivated soil.</title>
        <authorList>
            <person name="Xie B."/>
            <person name="Li T."/>
            <person name="Lin X."/>
            <person name="Wang C.J."/>
            <person name="Chen Y.J."/>
            <person name="Liu W.J."/>
            <person name="Zhao Z.W."/>
        </authorList>
    </citation>
    <scope>NUCLEOTIDE SEQUENCE [LARGE SCALE GENOMIC DNA]</scope>
    <source>
        <strain evidence="2 3">RS-LYSO-3</strain>
    </source>
</reference>
<dbReference type="SUPFAM" id="SSF48452">
    <property type="entry name" value="TPR-like"/>
    <property type="match status" value="1"/>
</dbReference>
<name>A0ABU7YV00_9GAMM</name>
<feature type="signal peptide" evidence="1">
    <location>
        <begin position="1"/>
        <end position="19"/>
    </location>
</feature>